<comment type="caution">
    <text evidence="1">The sequence shown here is derived from an EMBL/GenBank/DDBJ whole genome shotgun (WGS) entry which is preliminary data.</text>
</comment>
<protein>
    <submittedName>
        <fullName evidence="1">Uncharacterized protein</fullName>
    </submittedName>
</protein>
<evidence type="ECO:0000313" key="2">
    <source>
        <dbReference type="Proteomes" id="UP000186601"/>
    </source>
</evidence>
<accession>A0A2R6P8M7</accession>
<reference evidence="1 2" key="1">
    <citation type="submission" date="2018-02" db="EMBL/GenBank/DDBJ databases">
        <title>Genome sequence of the basidiomycete white-rot fungus Phlebia centrifuga.</title>
        <authorList>
            <person name="Granchi Z."/>
            <person name="Peng M."/>
            <person name="de Vries R.P."/>
            <person name="Hilden K."/>
            <person name="Makela M.R."/>
            <person name="Grigoriev I."/>
            <person name="Riley R."/>
        </authorList>
    </citation>
    <scope>NUCLEOTIDE SEQUENCE [LARGE SCALE GENOMIC DNA]</scope>
    <source>
        <strain evidence="1 2">FBCC195</strain>
    </source>
</reference>
<proteinExistence type="predicted"/>
<dbReference type="OrthoDB" id="3270380at2759"/>
<gene>
    <name evidence="1" type="ORF">PHLCEN_2v5256</name>
</gene>
<evidence type="ECO:0000313" key="1">
    <source>
        <dbReference type="EMBL" id="PSR87070.1"/>
    </source>
</evidence>
<keyword evidence="2" id="KW-1185">Reference proteome</keyword>
<organism evidence="1 2">
    <name type="scientific">Hermanssonia centrifuga</name>
    <dbReference type="NCBI Taxonomy" id="98765"/>
    <lineage>
        <taxon>Eukaryota</taxon>
        <taxon>Fungi</taxon>
        <taxon>Dikarya</taxon>
        <taxon>Basidiomycota</taxon>
        <taxon>Agaricomycotina</taxon>
        <taxon>Agaricomycetes</taxon>
        <taxon>Polyporales</taxon>
        <taxon>Meruliaceae</taxon>
        <taxon>Hermanssonia</taxon>
    </lineage>
</organism>
<dbReference type="Proteomes" id="UP000186601">
    <property type="component" value="Unassembled WGS sequence"/>
</dbReference>
<sequence length="323" mass="35481">MPRSALHPDLATAASVALHSNFDVGAFLRQSKSIQVSSAEAWDIDRVVGLTLLSPHASAIAGEAMLNKFRSRLATVTDDVDAFLHAMRLSGACLSGGRALSIVDNKATFEGVDWDFYCPFEGFDAFCIFLVERLKGTTVELGPLAQAHYVSMVGICGFRRISTERGVFDVMRSETATPLLPLPYFHSTLLVNYISADSLCVAYPLGLLSRNGVTQSRSLSEHATAGLAKYRSRGYEFHDVPWTWDPRKEGRCYEHGHCSRAVRYFGDEYCFTVKFPNRSPPSVLPILGGKLTCAWVWGGYGCGHADCLLHVPSIAHSLLIRGR</sequence>
<dbReference type="AlphaFoldDB" id="A0A2R6P8M7"/>
<dbReference type="EMBL" id="MLYV02000519">
    <property type="protein sequence ID" value="PSR87070.1"/>
    <property type="molecule type" value="Genomic_DNA"/>
</dbReference>
<name>A0A2R6P8M7_9APHY</name>